<evidence type="ECO:0000313" key="4">
    <source>
        <dbReference type="EMBL" id="CAE4619392.1"/>
    </source>
</evidence>
<feature type="domain" description="Prolyl 4-hydroxylase alpha subunit Fe(2+) 2OG dioxygenase" evidence="3">
    <location>
        <begin position="235"/>
        <end position="314"/>
    </location>
</feature>
<evidence type="ECO:0000256" key="1">
    <source>
        <dbReference type="ARBA" id="ARBA00022896"/>
    </source>
</evidence>
<keyword evidence="2" id="KW-0732">Signal</keyword>
<protein>
    <recommendedName>
        <fullName evidence="3">Prolyl 4-hydroxylase alpha subunit Fe(2+) 2OG dioxygenase domain-containing protein</fullName>
    </recommendedName>
</protein>
<dbReference type="GO" id="GO:0008198">
    <property type="term" value="F:ferrous iron binding"/>
    <property type="evidence" value="ECO:0007669"/>
    <property type="project" value="TreeGrafter"/>
</dbReference>
<evidence type="ECO:0000259" key="3">
    <source>
        <dbReference type="Pfam" id="PF13640"/>
    </source>
</evidence>
<dbReference type="InterPro" id="IPR051559">
    <property type="entry name" value="HIF_prolyl_hydroxylases"/>
</dbReference>
<organism evidence="4">
    <name type="scientific">Ditylum brightwellii</name>
    <dbReference type="NCBI Taxonomy" id="49249"/>
    <lineage>
        <taxon>Eukaryota</taxon>
        <taxon>Sar</taxon>
        <taxon>Stramenopiles</taxon>
        <taxon>Ochrophyta</taxon>
        <taxon>Bacillariophyta</taxon>
        <taxon>Mediophyceae</taxon>
        <taxon>Lithodesmiophycidae</taxon>
        <taxon>Lithodesmiales</taxon>
        <taxon>Lithodesmiaceae</taxon>
        <taxon>Ditylum</taxon>
    </lineage>
</organism>
<evidence type="ECO:0000256" key="2">
    <source>
        <dbReference type="SAM" id="SignalP"/>
    </source>
</evidence>
<sequence>MHFKHAILFVLLVAESSVVHGFTTSFPQSKLGHPTTTTVTCTHHAKVSNKEEEEDRPYRANLFQNDKLSRRNAIKSATIAATAGLNAELAWRNAVHTAAFALENTTPDTTNILPPGALQTIEAGKAVIIPNWLTPSETSAICQDVQQCFQDGHFTNFILSRNPNKVDKAANDRWIMPSFSKNRDGTNGPFVDPTIGNYELRHSLKLKMAQVKALLAKEMYDRPTLADDTQTHEMEYLRYGQGALLARHVDEHHLELKRPNGSKLPLKPNASRRSITWLIYLNDDWDGEVDGGQLRLHERQFDSVSYVGARKNDLQVGWLKAFQEKGEQPVFLDPNREGPENETCMLYTIDGSGNKRDLSTKPFANIALYLAGGDKVARSLMVSNGEDAKRLHLIDAPKSLVSSLKTKAGPAEGEDGGERIRDIVPKAGTLVMFDSVSLPHEVLMTNRERFGVQGWFHEKIYT</sequence>
<reference evidence="4" key="1">
    <citation type="submission" date="2021-01" db="EMBL/GenBank/DDBJ databases">
        <authorList>
            <person name="Corre E."/>
            <person name="Pelletier E."/>
            <person name="Niang G."/>
            <person name="Scheremetjew M."/>
            <person name="Finn R."/>
            <person name="Kale V."/>
            <person name="Holt S."/>
            <person name="Cochrane G."/>
            <person name="Meng A."/>
            <person name="Brown T."/>
            <person name="Cohen L."/>
        </authorList>
    </citation>
    <scope>NUCLEOTIDE SEQUENCE</scope>
    <source>
        <strain evidence="4">GSO104</strain>
    </source>
</reference>
<dbReference type="GO" id="GO:0071456">
    <property type="term" value="P:cellular response to hypoxia"/>
    <property type="evidence" value="ECO:0007669"/>
    <property type="project" value="TreeGrafter"/>
</dbReference>
<dbReference type="GO" id="GO:0031543">
    <property type="term" value="F:peptidyl-proline dioxygenase activity"/>
    <property type="evidence" value="ECO:0007669"/>
    <property type="project" value="TreeGrafter"/>
</dbReference>
<dbReference type="GO" id="GO:0031418">
    <property type="term" value="F:L-ascorbic acid binding"/>
    <property type="evidence" value="ECO:0007669"/>
    <property type="project" value="UniProtKB-KW"/>
</dbReference>
<feature type="chain" id="PRO_5030936247" description="Prolyl 4-hydroxylase alpha subunit Fe(2+) 2OG dioxygenase domain-containing protein" evidence="2">
    <location>
        <begin position="22"/>
        <end position="462"/>
    </location>
</feature>
<dbReference type="PANTHER" id="PTHR12907:SF26">
    <property type="entry name" value="HIF PROLYL HYDROXYLASE, ISOFORM C"/>
    <property type="match status" value="1"/>
</dbReference>
<name>A0A7S4VU83_9STRA</name>
<keyword evidence="1" id="KW-0847">Vitamin C</keyword>
<gene>
    <name evidence="4" type="ORF">DBRI00130_LOCUS21297</name>
</gene>
<dbReference type="InterPro" id="IPR044862">
    <property type="entry name" value="Pro_4_hyd_alph_FE2OG_OXY"/>
</dbReference>
<dbReference type="PANTHER" id="PTHR12907">
    <property type="entry name" value="EGL NINE HOMOLOG-RELATED"/>
    <property type="match status" value="1"/>
</dbReference>
<dbReference type="Pfam" id="PF13640">
    <property type="entry name" value="2OG-FeII_Oxy_3"/>
    <property type="match status" value="1"/>
</dbReference>
<dbReference type="EMBL" id="HBNS01027059">
    <property type="protein sequence ID" value="CAE4619392.1"/>
    <property type="molecule type" value="Transcribed_RNA"/>
</dbReference>
<feature type="signal peptide" evidence="2">
    <location>
        <begin position="1"/>
        <end position="21"/>
    </location>
</feature>
<dbReference type="AlphaFoldDB" id="A0A7S4VU83"/>
<accession>A0A7S4VU83</accession>
<dbReference type="Gene3D" id="2.60.120.620">
    <property type="entry name" value="q2cbj1_9rhob like domain"/>
    <property type="match status" value="2"/>
</dbReference>
<proteinExistence type="predicted"/>